<reference evidence="1 2" key="1">
    <citation type="journal article" date="2019" name="Microorganisms">
        <title>Paenibacillus lutrae sp. nov., A Chitinolytic Species Isolated from A River Otter in Castril Natural Park, Granada, Spain.</title>
        <authorList>
            <person name="Rodriguez M."/>
            <person name="Reina J.C."/>
            <person name="Bejar V."/>
            <person name="Llamas I."/>
        </authorList>
    </citation>
    <scope>NUCLEOTIDE SEQUENCE [LARGE SCALE GENOMIC DNA]</scope>
    <source>
        <strain evidence="1 2">N10</strain>
    </source>
</reference>
<dbReference type="Gene3D" id="3.40.1410.10">
    <property type="entry name" value="Chorismate lyase-like"/>
    <property type="match status" value="1"/>
</dbReference>
<protein>
    <submittedName>
        <fullName evidence="1">DUF98 domain-containing protein</fullName>
    </submittedName>
</protein>
<evidence type="ECO:0000313" key="1">
    <source>
        <dbReference type="EMBL" id="MVP01650.1"/>
    </source>
</evidence>
<name>A0A7X3FL60_9BACL</name>
<dbReference type="EMBL" id="RHLK01000014">
    <property type="protein sequence ID" value="MVP01650.1"/>
    <property type="molecule type" value="Genomic_DNA"/>
</dbReference>
<dbReference type="SUPFAM" id="SSF64288">
    <property type="entry name" value="Chorismate lyase-like"/>
    <property type="match status" value="1"/>
</dbReference>
<accession>A0A7X3FL60</accession>
<dbReference type="Pfam" id="PF01947">
    <property type="entry name" value="Rv2949c-like"/>
    <property type="match status" value="1"/>
</dbReference>
<organism evidence="1 2">
    <name type="scientific">Paenibacillus lutrae</name>
    <dbReference type="NCBI Taxonomy" id="2078573"/>
    <lineage>
        <taxon>Bacteria</taxon>
        <taxon>Bacillati</taxon>
        <taxon>Bacillota</taxon>
        <taxon>Bacilli</taxon>
        <taxon>Bacillales</taxon>
        <taxon>Paenibacillaceae</taxon>
        <taxon>Paenibacillus</taxon>
    </lineage>
</organism>
<dbReference type="AlphaFoldDB" id="A0A7X3FL60"/>
<dbReference type="Proteomes" id="UP000490800">
    <property type="component" value="Unassembled WGS sequence"/>
</dbReference>
<evidence type="ECO:0000313" key="2">
    <source>
        <dbReference type="Proteomes" id="UP000490800"/>
    </source>
</evidence>
<comment type="caution">
    <text evidence="1">The sequence shown here is derived from an EMBL/GenBank/DDBJ whole genome shotgun (WGS) entry which is preliminary data.</text>
</comment>
<sequence length="184" mass="21243">MTIYTDNEQEQSLITDLLLQTDGTTTRTIEIIVRNQVNIHVYEHDRAAPECIPEEVRQAFPAGRQFIRRLSSLTLPGSVLSYNIVYANLLSLPADLARQLDNRQFPLGKLLAEYPTRREITETGIEHRNNMKEFSPYHLSAPTYLMKKYKIMGGDSCWFYLIEYYDRDAIVRSASRISSAFFPS</sequence>
<dbReference type="RefSeq" id="WP_157338087.1">
    <property type="nucleotide sequence ID" value="NZ_RHLK01000014.1"/>
</dbReference>
<dbReference type="InterPro" id="IPR002800">
    <property type="entry name" value="Rv2949c-like"/>
</dbReference>
<gene>
    <name evidence="1" type="ORF">EDM21_19330</name>
</gene>
<keyword evidence="2" id="KW-1185">Reference proteome</keyword>
<dbReference type="InterPro" id="IPR028978">
    <property type="entry name" value="Chorismate_lyase_/UTRA_dom_sf"/>
</dbReference>
<dbReference type="OrthoDB" id="2604310at2"/>
<proteinExistence type="predicted"/>